<evidence type="ECO:0000256" key="10">
    <source>
        <dbReference type="ARBA" id="ARBA00023125"/>
    </source>
</evidence>
<dbReference type="EC" id="2.7.7.101" evidence="12"/>
<dbReference type="SUPFAM" id="SSF57783">
    <property type="entry name" value="Zinc beta-ribbon"/>
    <property type="match status" value="1"/>
</dbReference>
<dbReference type="Gene3D" id="3.90.580.10">
    <property type="entry name" value="Zinc finger, CHC2-type domain"/>
    <property type="match status" value="1"/>
</dbReference>
<evidence type="ECO:0000256" key="11">
    <source>
        <dbReference type="ARBA" id="ARBA00023163"/>
    </source>
</evidence>
<dbReference type="InterPro" id="IPR002694">
    <property type="entry name" value="Znf_CHC2"/>
</dbReference>
<comment type="subunit">
    <text evidence="12">Monomer. Interacts with DnaB.</text>
</comment>
<comment type="function">
    <text evidence="12 13">RNA polymerase that catalyzes the synthesis of short RNA molecules used as primers for DNA polymerase during DNA replication.</text>
</comment>
<dbReference type="NCBIfam" id="TIGR01391">
    <property type="entry name" value="dnaG"/>
    <property type="match status" value="1"/>
</dbReference>
<comment type="similarity">
    <text evidence="12 13">Belongs to the DnaG primase family.</text>
</comment>
<evidence type="ECO:0000256" key="5">
    <source>
        <dbReference type="ARBA" id="ARBA00022705"/>
    </source>
</evidence>
<dbReference type="PIRSF" id="PIRSF002811">
    <property type="entry name" value="DnaG"/>
    <property type="match status" value="1"/>
</dbReference>
<dbReference type="Gene3D" id="1.10.860.10">
    <property type="entry name" value="DNAb Helicase, Chain A"/>
    <property type="match status" value="1"/>
</dbReference>
<dbReference type="Gene3D" id="3.40.1360.10">
    <property type="match status" value="1"/>
</dbReference>
<dbReference type="InterPro" id="IPR006171">
    <property type="entry name" value="TOPRIM_dom"/>
</dbReference>
<dbReference type="GO" id="GO:0016779">
    <property type="term" value="F:nucleotidyltransferase activity"/>
    <property type="evidence" value="ECO:0007669"/>
    <property type="project" value="UniProtKB-KW"/>
</dbReference>
<evidence type="ECO:0000256" key="3">
    <source>
        <dbReference type="ARBA" id="ARBA00022679"/>
    </source>
</evidence>
<dbReference type="SMART" id="SM00400">
    <property type="entry name" value="ZnF_CHCC"/>
    <property type="match status" value="1"/>
</dbReference>
<dbReference type="InterPro" id="IPR006295">
    <property type="entry name" value="DNA_primase_DnaG"/>
</dbReference>
<dbReference type="EMBL" id="CP155573">
    <property type="protein sequence ID" value="XFO66528.1"/>
    <property type="molecule type" value="Genomic_DNA"/>
</dbReference>
<evidence type="ECO:0000256" key="4">
    <source>
        <dbReference type="ARBA" id="ARBA00022695"/>
    </source>
</evidence>
<reference evidence="15" key="1">
    <citation type="submission" date="2024-05" db="EMBL/GenBank/DDBJ databases">
        <title>Isolation and characterization of Sporomusa carbonis sp. nov., a carboxydotrophic hydrogenogen in the genus of Sporomusa isolated from a charcoal burning pile.</title>
        <authorList>
            <person name="Boeer T."/>
            <person name="Rosenbaum F."/>
            <person name="Eysell L."/>
            <person name="Mueller V."/>
            <person name="Daniel R."/>
            <person name="Poehlein A."/>
        </authorList>
    </citation>
    <scope>NUCLEOTIDE SEQUENCE [LARGE SCALE GENOMIC DNA]</scope>
    <source>
        <strain evidence="15">DSM 10669</strain>
    </source>
</reference>
<dbReference type="InterPro" id="IPR036977">
    <property type="entry name" value="DNA_primase_Znf_CHC2"/>
</dbReference>
<evidence type="ECO:0000256" key="7">
    <source>
        <dbReference type="ARBA" id="ARBA00022771"/>
    </source>
</evidence>
<proteinExistence type="inferred from homology"/>
<keyword evidence="2 12" id="KW-0639">Primosome</keyword>
<evidence type="ECO:0000256" key="9">
    <source>
        <dbReference type="ARBA" id="ARBA00022842"/>
    </source>
</evidence>
<dbReference type="InterPro" id="IPR013264">
    <property type="entry name" value="DNAG_N"/>
</dbReference>
<evidence type="ECO:0000256" key="1">
    <source>
        <dbReference type="ARBA" id="ARBA00022478"/>
    </source>
</evidence>
<dbReference type="Pfam" id="PF08275">
    <property type="entry name" value="DNAG_N"/>
    <property type="match status" value="1"/>
</dbReference>
<dbReference type="CDD" id="cd03364">
    <property type="entry name" value="TOPRIM_DnaG_primases"/>
    <property type="match status" value="1"/>
</dbReference>
<dbReference type="SUPFAM" id="SSF56731">
    <property type="entry name" value="DNA primase core"/>
    <property type="match status" value="1"/>
</dbReference>
<keyword evidence="10 12" id="KW-0238">DNA-binding</keyword>
<dbReference type="InterPro" id="IPR034151">
    <property type="entry name" value="TOPRIM_DnaG_bac"/>
</dbReference>
<comment type="catalytic activity">
    <reaction evidence="12">
        <text>ssDNA + n NTP = ssDNA/pppN(pN)n-1 hybrid + (n-1) diphosphate.</text>
        <dbReference type="EC" id="2.7.7.101"/>
    </reaction>
</comment>
<sequence length="656" mass="74146">MIKTVSITLQVVASFWQEYQPECRIKSKLGTICIFRKPKTQQEICHCLDKVSYMKDAVFDDFIDRLRSESDIVSIVSDYVSLKKKGKNFWGCCPFHSEKTPSFSVNPDKGFFYCFGCQTGGNVFNFLMRVENITFFEAVKLLATKLNIPLPEREKTPREQAKEQELARIYQVNELARDFFHACLTKTNYGIPAREYLANRGISAETIDFLKLGFAPPLWDKLSLTLSERGIPLDILLKSGLSAPRNSGDGVYDRFRNRIIFPISDVRGRIIGFGGRVLDNSQPKYLNSPETEVFNKRHVLYGFDNAYKHIRDLGQVVIVEGYMDVITLYTQGVKNVVASLGTAFTPEQARNLIKLNAELLFSYDSDAAGQNATVRALDTVRSLGGTIKVVTIPDGKDPDEFVRKHSSQSFQELLKSAQPLLDYQLDQALKSDDYSTVQGKIAVVGKLTPILAETDNAVAVNAHITRLSQVLAVDESALRSEIRKYIVQFKKDKNVKSGKPINIALLYKQPTPAVIQAERQLIRLMCDDLSLIPYILAKLSPQEIQGTLQQEIINFIVNAYNMENQVTQAAITAGVNSLSEKANNEFSQIMLMENQFDDVVQLVDDCIKTIRLAHLTTLYEQHRLMADELERMGDSNFLQELAESQRIKHEISKLHH</sequence>
<keyword evidence="9" id="KW-0460">Magnesium</keyword>
<comment type="domain">
    <text evidence="12">Contains an N-terminal zinc-binding domain, a central core domain that contains the primase activity, and a C-terminal DnaB-binding domain.</text>
</comment>
<comment type="cofactor">
    <cofactor evidence="12 13">
        <name>Zn(2+)</name>
        <dbReference type="ChEBI" id="CHEBI:29105"/>
    </cofactor>
    <text evidence="12 13">Binds 1 zinc ion per monomer.</text>
</comment>
<dbReference type="HAMAP" id="MF_00974">
    <property type="entry name" value="DNA_primase_DnaG"/>
    <property type="match status" value="1"/>
</dbReference>
<keyword evidence="4 12" id="KW-0548">Nucleotidyltransferase</keyword>
<keyword evidence="3 12" id="KW-0808">Transferase</keyword>
<evidence type="ECO:0000256" key="2">
    <source>
        <dbReference type="ARBA" id="ARBA00022515"/>
    </source>
</evidence>
<evidence type="ECO:0000256" key="13">
    <source>
        <dbReference type="PIRNR" id="PIRNR002811"/>
    </source>
</evidence>
<evidence type="ECO:0000256" key="8">
    <source>
        <dbReference type="ARBA" id="ARBA00022833"/>
    </source>
</evidence>
<keyword evidence="8 12" id="KW-0862">Zinc</keyword>
<keyword evidence="7 12" id="KW-0863">Zinc-finger</keyword>
<keyword evidence="5 12" id="KW-0235">DNA replication</keyword>
<keyword evidence="16" id="KW-1185">Reference proteome</keyword>
<keyword evidence="11 12" id="KW-0804">Transcription</keyword>
<keyword evidence="6 12" id="KW-0479">Metal-binding</keyword>
<feature type="domain" description="Toprim" evidence="14">
    <location>
        <begin position="314"/>
        <end position="395"/>
    </location>
</feature>
<dbReference type="PROSITE" id="PS50880">
    <property type="entry name" value="TOPRIM"/>
    <property type="match status" value="1"/>
</dbReference>
<protein>
    <recommendedName>
        <fullName evidence="12 13">DNA primase</fullName>
        <ecNumber evidence="12">2.7.7.101</ecNumber>
    </recommendedName>
</protein>
<dbReference type="InterPro" id="IPR016136">
    <property type="entry name" value="DNA_helicase_N/primase_C"/>
</dbReference>
<evidence type="ECO:0000256" key="12">
    <source>
        <dbReference type="HAMAP-Rule" id="MF_00974"/>
    </source>
</evidence>
<dbReference type="Gene3D" id="3.90.980.10">
    <property type="entry name" value="DNA primase, catalytic core, N-terminal domain"/>
    <property type="match status" value="1"/>
</dbReference>
<evidence type="ECO:0000259" key="14">
    <source>
        <dbReference type="PROSITE" id="PS50880"/>
    </source>
</evidence>
<dbReference type="InterPro" id="IPR030846">
    <property type="entry name" value="DnaG_bac"/>
</dbReference>
<dbReference type="InterPro" id="IPR050219">
    <property type="entry name" value="DnaG_primase"/>
</dbReference>
<dbReference type="Pfam" id="PF13155">
    <property type="entry name" value="Toprim_2"/>
    <property type="match status" value="1"/>
</dbReference>
<dbReference type="Proteomes" id="UP000216752">
    <property type="component" value="Chromosome"/>
</dbReference>
<accession>A0ABZ3IM80</accession>
<evidence type="ECO:0000313" key="16">
    <source>
        <dbReference type="Proteomes" id="UP000216752"/>
    </source>
</evidence>
<dbReference type="SMART" id="SM00493">
    <property type="entry name" value="TOPRIM"/>
    <property type="match status" value="1"/>
</dbReference>
<dbReference type="PANTHER" id="PTHR30313">
    <property type="entry name" value="DNA PRIMASE"/>
    <property type="match status" value="1"/>
</dbReference>
<keyword evidence="1 12" id="KW-0240">DNA-directed RNA polymerase</keyword>
<dbReference type="PANTHER" id="PTHR30313:SF2">
    <property type="entry name" value="DNA PRIMASE"/>
    <property type="match status" value="1"/>
</dbReference>
<name>A0ABZ3IM80_9FIRM</name>
<gene>
    <name evidence="15" type="primary">dnaG_3</name>
    <name evidence="12" type="synonym">dnaG</name>
    <name evidence="15" type="ORF">SPSIL_026780</name>
</gene>
<dbReference type="InterPro" id="IPR037068">
    <property type="entry name" value="DNA_primase_core_N_sf"/>
</dbReference>
<feature type="zinc finger region" description="CHC2-type" evidence="12">
    <location>
        <begin position="93"/>
        <end position="117"/>
    </location>
</feature>
<dbReference type="Pfam" id="PF01807">
    <property type="entry name" value="Zn_ribbon_DnaG"/>
    <property type="match status" value="1"/>
</dbReference>
<organism evidence="15 16">
    <name type="scientific">Sporomusa silvacetica DSM 10669</name>
    <dbReference type="NCBI Taxonomy" id="1123289"/>
    <lineage>
        <taxon>Bacteria</taxon>
        <taxon>Bacillati</taxon>
        <taxon>Bacillota</taxon>
        <taxon>Negativicutes</taxon>
        <taxon>Selenomonadales</taxon>
        <taxon>Sporomusaceae</taxon>
        <taxon>Sporomusa</taxon>
    </lineage>
</organism>
<evidence type="ECO:0000313" key="15">
    <source>
        <dbReference type="EMBL" id="XFO66528.1"/>
    </source>
</evidence>
<evidence type="ECO:0000256" key="6">
    <source>
        <dbReference type="ARBA" id="ARBA00022723"/>
    </source>
</evidence>